<dbReference type="Proteomes" id="UP000666562">
    <property type="component" value="Unassembled WGS sequence"/>
</dbReference>
<dbReference type="RefSeq" id="WP_209044403.1">
    <property type="nucleotide sequence ID" value="NZ_JAAORC010000002.1"/>
</dbReference>
<protein>
    <submittedName>
        <fullName evidence="1">Uncharacterized protein</fullName>
    </submittedName>
</protein>
<name>A0A8I1X161_PROMR</name>
<reference evidence="1" key="1">
    <citation type="submission" date="2020-03" db="EMBL/GenBank/DDBJ databases">
        <title>Genome differentiation and subclade ecological adaptation of Prochlorococcus HLII clade in the global ocean.</title>
        <authorList>
            <person name="Yan W."/>
            <person name="Fen X."/>
            <person name="Zhang W."/>
        </authorList>
    </citation>
    <scope>NUCLEOTIDE SEQUENCE</scope>
    <source>
        <strain evidence="1">XMU1401</strain>
    </source>
</reference>
<comment type="caution">
    <text evidence="1">The sequence shown here is derived from an EMBL/GenBank/DDBJ whole genome shotgun (WGS) entry which is preliminary data.</text>
</comment>
<evidence type="ECO:0000313" key="2">
    <source>
        <dbReference type="Proteomes" id="UP000666562"/>
    </source>
</evidence>
<gene>
    <name evidence="1" type="ORF">HA142_06055</name>
</gene>
<accession>A0A8I1X161</accession>
<sequence length="162" mass="19108">MKFSIEIGYTDVKHEEFDDIDEIDEDDLMDYCEDIDDFRIYDTSLKLIINDEEHTLTADKYNEDNEEEIRPKDGKIIVVTDERGFTFKDFPNDYGEEASWFCEALKNDIETNLVDIKEFKYKKDFNSFWEYKGEEIQAFITCDMSSTETVSVLIDGQEVMTS</sequence>
<organism evidence="1 2">
    <name type="scientific">Prochlorococcus marinus str. XMU1401</name>
    <dbReference type="NCBI Taxonomy" id="2052594"/>
    <lineage>
        <taxon>Bacteria</taxon>
        <taxon>Bacillati</taxon>
        <taxon>Cyanobacteriota</taxon>
        <taxon>Cyanophyceae</taxon>
        <taxon>Synechococcales</taxon>
        <taxon>Prochlorococcaceae</taxon>
        <taxon>Prochlorococcus</taxon>
    </lineage>
</organism>
<dbReference type="EMBL" id="JAAORC010000002">
    <property type="protein sequence ID" value="MBO8223072.1"/>
    <property type="molecule type" value="Genomic_DNA"/>
</dbReference>
<proteinExistence type="predicted"/>
<dbReference type="AlphaFoldDB" id="A0A8I1X161"/>
<evidence type="ECO:0000313" key="1">
    <source>
        <dbReference type="EMBL" id="MBO8223072.1"/>
    </source>
</evidence>